<dbReference type="Pfam" id="PF25273">
    <property type="entry name" value="DUF7869"/>
    <property type="match status" value="1"/>
</dbReference>
<evidence type="ECO:0000313" key="2">
    <source>
        <dbReference type="Proteomes" id="UP000829999"/>
    </source>
</evidence>
<dbReference type="AlphaFoldDB" id="A0A9R0EZH5"/>
<keyword evidence="2" id="KW-1185">Reference proteome</keyword>
<dbReference type="GeneID" id="126911890"/>
<accession>A0A9R0EZH5</accession>
<evidence type="ECO:0000259" key="1">
    <source>
        <dbReference type="Pfam" id="PF25273"/>
    </source>
</evidence>
<proteinExistence type="predicted"/>
<sequence length="611" mass="71892">MSGSSTPHQRKKKRQFVKKAITKNRITNKLNWLDEKRKVLVNSGKAHTSRSGKHQMAKQIKGPAYCRLKCFEKFDMVARQNIFKTFWNLGDHSQQWSFIASHVKEIRKKQWTQDSKRLNVYKLFLPLSSDVGHKQKIMVCKTMFKNTFSISNTFIQSAIDKHDKNTGICTKDMRGFHSNHPIILNTAMKENVIKHVQSFAPIESHYTRKDSNKQYLDSELTFKKMYKLYTEWCKEQNITENIASSVRQYKDIINKELNIAFHVPKKDQCDLCHAMKNSTSPTNDDKLKHKSHLDNKKLARELKNIDKIEAQSNTSDICTAMFDFQKINNTPHGEISVLYYKRKLSVYNFTVFDAGLKEATCYMWDETVAKRGANEVASCLFSFINNKVNAGVKDFRFWSDNCAGQNRNRIVFFMYLYVSNKFKVDVCHRFLEKGHTQNEADSVHALIERTSKNKLIYIPDEWYTLVRWAKQNSPSYTVVEVNQDLVLDFKAWLHTKNWIKDTNTEKISWNKIREVKVLGDNPDIIEFKYDFFEDNYRKLNCSNNLKLTRGRKKKEQEVILEKVYNNPIPIPELKYKDLISLCDTMIIPKKYHDFYEKIKHSKDEQGNDEED</sequence>
<dbReference type="PANTHER" id="PTHR10773">
    <property type="entry name" value="DNA-DIRECTED RNA POLYMERASES I, II, AND III SUBUNIT RPABC2"/>
    <property type="match status" value="1"/>
</dbReference>
<evidence type="ECO:0000313" key="3">
    <source>
        <dbReference type="RefSeq" id="XP_050556999.1"/>
    </source>
</evidence>
<dbReference type="PANTHER" id="PTHR10773:SF19">
    <property type="match status" value="1"/>
</dbReference>
<dbReference type="InterPro" id="IPR057191">
    <property type="entry name" value="DUF7869"/>
</dbReference>
<name>A0A9R0EZH5_SPOFR</name>
<reference evidence="3" key="1">
    <citation type="submission" date="2025-08" db="UniProtKB">
        <authorList>
            <consortium name="RefSeq"/>
        </authorList>
    </citation>
    <scope>IDENTIFICATION</scope>
    <source>
        <tissue evidence="3">Whole larval tissue</tissue>
    </source>
</reference>
<feature type="domain" description="DUF7869" evidence="1">
    <location>
        <begin position="354"/>
        <end position="496"/>
    </location>
</feature>
<gene>
    <name evidence="3" type="primary">LOC126911890</name>
</gene>
<dbReference type="RefSeq" id="XP_050556999.1">
    <property type="nucleotide sequence ID" value="XM_050701042.1"/>
</dbReference>
<dbReference type="OrthoDB" id="6136790at2759"/>
<dbReference type="Proteomes" id="UP000829999">
    <property type="component" value="Chromosome 19"/>
</dbReference>
<protein>
    <submittedName>
        <fullName evidence="3">Uncharacterized protein LOC126911890</fullName>
    </submittedName>
</protein>
<organism evidence="2 3">
    <name type="scientific">Spodoptera frugiperda</name>
    <name type="common">Fall armyworm</name>
    <dbReference type="NCBI Taxonomy" id="7108"/>
    <lineage>
        <taxon>Eukaryota</taxon>
        <taxon>Metazoa</taxon>
        <taxon>Ecdysozoa</taxon>
        <taxon>Arthropoda</taxon>
        <taxon>Hexapoda</taxon>
        <taxon>Insecta</taxon>
        <taxon>Pterygota</taxon>
        <taxon>Neoptera</taxon>
        <taxon>Endopterygota</taxon>
        <taxon>Lepidoptera</taxon>
        <taxon>Glossata</taxon>
        <taxon>Ditrysia</taxon>
        <taxon>Noctuoidea</taxon>
        <taxon>Noctuidae</taxon>
        <taxon>Amphipyrinae</taxon>
        <taxon>Spodoptera</taxon>
    </lineage>
</organism>